<dbReference type="InterPro" id="IPR037171">
    <property type="entry name" value="NagB/RpiA_transferase-like"/>
</dbReference>
<dbReference type="InterPro" id="IPR003741">
    <property type="entry name" value="LUD_dom"/>
</dbReference>
<evidence type="ECO:0000313" key="4">
    <source>
        <dbReference type="Proteomes" id="UP000515512"/>
    </source>
</evidence>
<reference evidence="3 4" key="1">
    <citation type="submission" date="2020-07" db="EMBL/GenBank/DDBJ databases">
        <authorList>
            <person name="Zhuang K."/>
            <person name="Ran Y."/>
        </authorList>
    </citation>
    <scope>NUCLEOTIDE SEQUENCE [LARGE SCALE GENOMIC DNA]</scope>
    <source>
        <strain evidence="3 4">WCH-YHL-001</strain>
    </source>
</reference>
<keyword evidence="1" id="KW-0408">Iron</keyword>
<keyword evidence="1" id="KW-0004">4Fe-4S</keyword>
<feature type="domain" description="LUD" evidence="2">
    <location>
        <begin position="302"/>
        <end position="361"/>
    </location>
</feature>
<gene>
    <name evidence="3" type="ORF">H0264_02850</name>
</gene>
<dbReference type="PANTHER" id="PTHR47153:SF2">
    <property type="entry name" value="LACTATE UTILIZATION PROTEIN B"/>
    <property type="match status" value="1"/>
</dbReference>
<dbReference type="EMBL" id="CP059399">
    <property type="protein sequence ID" value="QLY31320.1"/>
    <property type="molecule type" value="Genomic_DNA"/>
</dbReference>
<protein>
    <submittedName>
        <fullName evidence="3">LUD domain-containing protein</fullName>
    </submittedName>
</protein>
<dbReference type="GO" id="GO:0051539">
    <property type="term" value="F:4 iron, 4 sulfur cluster binding"/>
    <property type="evidence" value="ECO:0007669"/>
    <property type="project" value="UniProtKB-KW"/>
</dbReference>
<evidence type="ECO:0000256" key="1">
    <source>
        <dbReference type="ARBA" id="ARBA00022485"/>
    </source>
</evidence>
<dbReference type="Proteomes" id="UP000515512">
    <property type="component" value="Chromosome"/>
</dbReference>
<dbReference type="InterPro" id="IPR004452">
    <property type="entry name" value="LutB/LldF"/>
</dbReference>
<evidence type="ECO:0000259" key="2">
    <source>
        <dbReference type="Pfam" id="PF02589"/>
    </source>
</evidence>
<proteinExistence type="predicted"/>
<dbReference type="RefSeq" id="WP_181582516.1">
    <property type="nucleotide sequence ID" value="NZ_CP059399.1"/>
</dbReference>
<feature type="domain" description="LUD" evidence="2">
    <location>
        <begin position="70"/>
        <end position="174"/>
    </location>
</feature>
<dbReference type="GO" id="GO:0006089">
    <property type="term" value="P:lactate metabolic process"/>
    <property type="evidence" value="ECO:0007669"/>
    <property type="project" value="InterPro"/>
</dbReference>
<dbReference type="Gene3D" id="3.40.50.10420">
    <property type="entry name" value="NagB/RpiA/CoA transferase-like"/>
    <property type="match status" value="2"/>
</dbReference>
<dbReference type="PANTHER" id="PTHR47153">
    <property type="entry name" value="LACTATE UTILIZATION PROTEIN B"/>
    <property type="match status" value="1"/>
</dbReference>
<sequence length="385" mass="40955">MAGHAFAAERPDREQLRNSAAAVKATVLQHLDTYLIQLERTVTEAGGTVHWAADAAAARRLVTALTRGRAAATRRAPRTKLLAAQVGITGANFLVAETGTVVAAESGGHGRLCRSVPETLICVAGVEAVVPTWRDLEIFLQLPVDAGERMPRYVSSWSGVTDRDGPREFHLILVDNVQLRAQDAGPTAREAILGRIRATLADLPPGARTVAVPREYLCHAPGIERHDREAVVSLFVDRVKNSSAQLHRVPSGALPETIASALQSHGARSVITPDGVPASWLSMWATESGNRVLADDPQLSTAEIRAVDAVLTGCAAAVADSGRVVLDDGPAQGRRAPVLIPGCHVCVVHAEQVASTLPEIIGLLDPERPHTWFGGCRRLTVIVVD</sequence>
<accession>A0A7D6ZJQ6</accession>
<keyword evidence="4" id="KW-1185">Reference proteome</keyword>
<dbReference type="SUPFAM" id="SSF100950">
    <property type="entry name" value="NagB/RpiA/CoA transferase-like"/>
    <property type="match status" value="2"/>
</dbReference>
<keyword evidence="1" id="KW-0479">Metal-binding</keyword>
<dbReference type="AlphaFoldDB" id="A0A7D6ZJQ6"/>
<organism evidence="3 4">
    <name type="scientific">Nocardia huaxiensis</name>
    <dbReference type="NCBI Taxonomy" id="2755382"/>
    <lineage>
        <taxon>Bacteria</taxon>
        <taxon>Bacillati</taxon>
        <taxon>Actinomycetota</taxon>
        <taxon>Actinomycetes</taxon>
        <taxon>Mycobacteriales</taxon>
        <taxon>Nocardiaceae</taxon>
        <taxon>Nocardia</taxon>
    </lineage>
</organism>
<dbReference type="Pfam" id="PF02589">
    <property type="entry name" value="LUD_dom"/>
    <property type="match status" value="2"/>
</dbReference>
<name>A0A7D6ZJQ6_9NOCA</name>
<keyword evidence="1" id="KW-0411">Iron-sulfur</keyword>
<dbReference type="KEGG" id="nhu:H0264_02850"/>
<dbReference type="InterPro" id="IPR024185">
    <property type="entry name" value="FTHF_cligase-like_sf"/>
</dbReference>
<evidence type="ECO:0000313" key="3">
    <source>
        <dbReference type="EMBL" id="QLY31320.1"/>
    </source>
</evidence>